<reference evidence="3" key="1">
    <citation type="submission" date="2015-07" db="EMBL/GenBank/DDBJ databases">
        <authorList>
            <person name="Rodrigo-Torres Lidia"/>
            <person name="Arahal R.David."/>
        </authorList>
    </citation>
    <scope>NUCLEOTIDE SEQUENCE [LARGE SCALE GENOMIC DNA]</scope>
    <source>
        <strain evidence="3">CECT 4801</strain>
    </source>
</reference>
<protein>
    <recommendedName>
        <fullName evidence="1">YdhG-like domain-containing protein</fullName>
    </recommendedName>
</protein>
<keyword evidence="3" id="KW-1185">Reference proteome</keyword>
<dbReference type="RefSeq" id="WP_055660900.1">
    <property type="nucleotide sequence ID" value="NZ_CP045633.1"/>
</dbReference>
<evidence type="ECO:0000313" key="2">
    <source>
        <dbReference type="EMBL" id="CTQ46810.1"/>
    </source>
</evidence>
<organism evidence="2 3">
    <name type="scientific">Roseibium aggregatum</name>
    <dbReference type="NCBI Taxonomy" id="187304"/>
    <lineage>
        <taxon>Bacteria</taxon>
        <taxon>Pseudomonadati</taxon>
        <taxon>Pseudomonadota</taxon>
        <taxon>Alphaproteobacteria</taxon>
        <taxon>Hyphomicrobiales</taxon>
        <taxon>Stappiaceae</taxon>
        <taxon>Roseibium</taxon>
    </lineage>
</organism>
<dbReference type="Pfam" id="PF08818">
    <property type="entry name" value="DUF1801"/>
    <property type="match status" value="1"/>
</dbReference>
<dbReference type="EMBL" id="CXST01000004">
    <property type="protein sequence ID" value="CTQ46810.1"/>
    <property type="molecule type" value="Genomic_DNA"/>
</dbReference>
<dbReference type="SUPFAM" id="SSF159888">
    <property type="entry name" value="YdhG-like"/>
    <property type="match status" value="1"/>
</dbReference>
<sequence>MTEDLENFLESRVQQQFHDIVRAFVSQMALVAPEASFRMRGGTETYYSVPVFKMNRDVVAISPTKTCVTFSFTRGAHFDDPFDMLRGSGKHSRTVQVKTMENYPEEPFRHYIRQAIELDMN</sequence>
<evidence type="ECO:0000259" key="1">
    <source>
        <dbReference type="Pfam" id="PF08818"/>
    </source>
</evidence>
<accession>A0A0M6YDC0</accession>
<dbReference type="OrthoDB" id="7619808at2"/>
<evidence type="ECO:0000313" key="3">
    <source>
        <dbReference type="Proteomes" id="UP000048926"/>
    </source>
</evidence>
<dbReference type="InterPro" id="IPR014922">
    <property type="entry name" value="YdhG-like"/>
</dbReference>
<dbReference type="AlphaFoldDB" id="A0A0M6YDC0"/>
<feature type="domain" description="YdhG-like" evidence="1">
    <location>
        <begin position="31"/>
        <end position="116"/>
    </location>
</feature>
<proteinExistence type="predicted"/>
<gene>
    <name evidence="2" type="ORF">LAL4801_05270</name>
</gene>
<dbReference type="Proteomes" id="UP000048926">
    <property type="component" value="Unassembled WGS sequence"/>
</dbReference>
<name>A0A0M6YDC0_9HYPH</name>